<dbReference type="PRINTS" id="PR00035">
    <property type="entry name" value="HTHGNTR"/>
</dbReference>
<feature type="domain" description="HTH gntR-type" evidence="5">
    <location>
        <begin position="15"/>
        <end position="83"/>
    </location>
</feature>
<dbReference type="InterPro" id="IPR036388">
    <property type="entry name" value="WH-like_DNA-bd_sf"/>
</dbReference>
<dbReference type="EMBL" id="FOSJ01000053">
    <property type="protein sequence ID" value="SFK58377.1"/>
    <property type="molecule type" value="Genomic_DNA"/>
</dbReference>
<evidence type="ECO:0000256" key="1">
    <source>
        <dbReference type="ARBA" id="ARBA00023015"/>
    </source>
</evidence>
<evidence type="ECO:0000256" key="4">
    <source>
        <dbReference type="NCBIfam" id="TIGR02404"/>
    </source>
</evidence>
<proteinExistence type="predicted"/>
<evidence type="ECO:0000313" key="7">
    <source>
        <dbReference type="Proteomes" id="UP000199589"/>
    </source>
</evidence>
<gene>
    <name evidence="6" type="ORF">SAMN04488569_10532</name>
</gene>
<dbReference type="CDD" id="cd07377">
    <property type="entry name" value="WHTH_GntR"/>
    <property type="match status" value="1"/>
</dbReference>
<organism evidence="6 7">
    <name type="scientific">Marinilactibacillus piezotolerans</name>
    <dbReference type="NCBI Taxonomy" id="258723"/>
    <lineage>
        <taxon>Bacteria</taxon>
        <taxon>Bacillati</taxon>
        <taxon>Bacillota</taxon>
        <taxon>Bacilli</taxon>
        <taxon>Lactobacillales</taxon>
        <taxon>Carnobacteriaceae</taxon>
        <taxon>Marinilactibacillus</taxon>
    </lineage>
</organism>
<dbReference type="SMART" id="SM00866">
    <property type="entry name" value="UTRA"/>
    <property type="match status" value="1"/>
</dbReference>
<dbReference type="InterPro" id="IPR028978">
    <property type="entry name" value="Chorismate_lyase_/UTRA_dom_sf"/>
</dbReference>
<dbReference type="NCBIfam" id="TIGR02404">
    <property type="entry name" value="trehalos_R_Bsub"/>
    <property type="match status" value="1"/>
</dbReference>
<dbReference type="SUPFAM" id="SSF64288">
    <property type="entry name" value="Chorismate lyase-like"/>
    <property type="match status" value="1"/>
</dbReference>
<accession>A0A1I4AR03</accession>
<dbReference type="InterPro" id="IPR011663">
    <property type="entry name" value="UTRA"/>
</dbReference>
<dbReference type="Pfam" id="PF00392">
    <property type="entry name" value="GntR"/>
    <property type="match status" value="1"/>
</dbReference>
<dbReference type="InterPro" id="IPR000524">
    <property type="entry name" value="Tscrpt_reg_HTH_GntR"/>
</dbReference>
<dbReference type="InterPro" id="IPR012770">
    <property type="entry name" value="TreR"/>
</dbReference>
<reference evidence="7" key="1">
    <citation type="submission" date="2016-10" db="EMBL/GenBank/DDBJ databases">
        <authorList>
            <person name="Varghese N."/>
            <person name="Submissions S."/>
        </authorList>
    </citation>
    <scope>NUCLEOTIDE SEQUENCE [LARGE SCALE GENOMIC DNA]</scope>
    <source>
        <strain evidence="7">DSM 16108</strain>
    </source>
</reference>
<dbReference type="PANTHER" id="PTHR44846">
    <property type="entry name" value="MANNOSYL-D-GLYCERATE TRANSPORT/METABOLISM SYSTEM REPRESSOR MNGR-RELATED"/>
    <property type="match status" value="1"/>
</dbReference>
<dbReference type="PROSITE" id="PS50949">
    <property type="entry name" value="HTH_GNTR"/>
    <property type="match status" value="1"/>
</dbReference>
<evidence type="ECO:0000313" key="6">
    <source>
        <dbReference type="EMBL" id="SFK58377.1"/>
    </source>
</evidence>
<dbReference type="AlphaFoldDB" id="A0A1I4AR03"/>
<dbReference type="Gene3D" id="3.40.1410.10">
    <property type="entry name" value="Chorismate lyase-like"/>
    <property type="match status" value="1"/>
</dbReference>
<dbReference type="SMART" id="SM00345">
    <property type="entry name" value="HTH_GNTR"/>
    <property type="match status" value="1"/>
</dbReference>
<keyword evidence="7" id="KW-1185">Reference proteome</keyword>
<evidence type="ECO:0000256" key="2">
    <source>
        <dbReference type="ARBA" id="ARBA00023125"/>
    </source>
</evidence>
<dbReference type="InterPro" id="IPR036390">
    <property type="entry name" value="WH_DNA-bd_sf"/>
</dbReference>
<dbReference type="InterPro" id="IPR050679">
    <property type="entry name" value="Bact_HTH_transcr_reg"/>
</dbReference>
<dbReference type="Proteomes" id="UP000199589">
    <property type="component" value="Unassembled WGS sequence"/>
</dbReference>
<keyword evidence="3" id="KW-0804">Transcription</keyword>
<dbReference type="Pfam" id="PF07702">
    <property type="entry name" value="UTRA"/>
    <property type="match status" value="1"/>
</dbReference>
<evidence type="ECO:0000259" key="5">
    <source>
        <dbReference type="PROSITE" id="PS50949"/>
    </source>
</evidence>
<dbReference type="Gene3D" id="1.10.10.10">
    <property type="entry name" value="Winged helix-like DNA-binding domain superfamily/Winged helix DNA-binding domain"/>
    <property type="match status" value="1"/>
</dbReference>
<dbReference type="SUPFAM" id="SSF46785">
    <property type="entry name" value="Winged helix' DNA-binding domain"/>
    <property type="match status" value="1"/>
</dbReference>
<keyword evidence="2" id="KW-0238">DNA-binding</keyword>
<evidence type="ECO:0000256" key="3">
    <source>
        <dbReference type="ARBA" id="ARBA00023163"/>
    </source>
</evidence>
<dbReference type="PANTHER" id="PTHR44846:SF12">
    <property type="entry name" value="HTH-TYPE TRANSCRIPTIONAL REGULATOR TRER"/>
    <property type="match status" value="1"/>
</dbReference>
<dbReference type="GO" id="GO:0045892">
    <property type="term" value="P:negative regulation of DNA-templated transcription"/>
    <property type="evidence" value="ECO:0007669"/>
    <property type="project" value="TreeGrafter"/>
</dbReference>
<dbReference type="GO" id="GO:0003700">
    <property type="term" value="F:DNA-binding transcription factor activity"/>
    <property type="evidence" value="ECO:0007669"/>
    <property type="project" value="UniProtKB-UniRule"/>
</dbReference>
<dbReference type="GO" id="GO:0003677">
    <property type="term" value="F:DNA binding"/>
    <property type="evidence" value="ECO:0007669"/>
    <property type="project" value="UniProtKB-UniRule"/>
</dbReference>
<sequence>MVKSDKERNKGMDKVSKFHEIFLEIESAILNQTYKSGELLPSENELTKQYNVSRETIRKALTLLLENGYIQKKQGKGSIVLDVKRFNFPISGLTSYKELQDSQNIGSQTILIENKITLIPKHIAEFLKVSETTKVHTVIRARKLNDEVVILDKDYLLTSVIEEIPDEEAENSLYYYIEHKLGLKIGYARKEFTVEPVTEEDRRLMSLHGDHHIVVTRSDVHLEDTRLFQYTESRHRLDKFRFVDFARRRGPQTY</sequence>
<name>A0A1I4AR03_9LACT</name>
<protein>
    <recommendedName>
        <fullName evidence="4">Trehalose operon repressor</fullName>
    </recommendedName>
</protein>
<dbReference type="STRING" id="258723.GCA_900169305_01645"/>
<keyword evidence="1" id="KW-0805">Transcription regulation</keyword>